<dbReference type="PROSITE" id="PS00636">
    <property type="entry name" value="DNAJ_1"/>
    <property type="match status" value="1"/>
</dbReference>
<evidence type="ECO:0000313" key="3">
    <source>
        <dbReference type="EMBL" id="CAK9228556.1"/>
    </source>
</evidence>
<evidence type="ECO:0000313" key="4">
    <source>
        <dbReference type="Proteomes" id="UP001497512"/>
    </source>
</evidence>
<name>A0ABP0URT0_9BRYO</name>
<gene>
    <name evidence="3" type="ORF">CSSPTR1EN2_LOCUS19196</name>
</gene>
<dbReference type="InterPro" id="IPR052423">
    <property type="entry name" value="EMIR"/>
</dbReference>
<dbReference type="InterPro" id="IPR036869">
    <property type="entry name" value="J_dom_sf"/>
</dbReference>
<feature type="region of interest" description="Disordered" evidence="1">
    <location>
        <begin position="322"/>
        <end position="354"/>
    </location>
</feature>
<dbReference type="InterPro" id="IPR026894">
    <property type="entry name" value="DnaJ_X"/>
</dbReference>
<dbReference type="CDD" id="cd06257">
    <property type="entry name" value="DnaJ"/>
    <property type="match status" value="1"/>
</dbReference>
<reference evidence="3" key="1">
    <citation type="submission" date="2024-02" db="EMBL/GenBank/DDBJ databases">
        <authorList>
            <consortium name="ELIXIR-Norway"/>
            <consortium name="Elixir Norway"/>
        </authorList>
    </citation>
    <scope>NUCLEOTIDE SEQUENCE</scope>
</reference>
<dbReference type="EMBL" id="OZ019898">
    <property type="protein sequence ID" value="CAK9228556.1"/>
    <property type="molecule type" value="Genomic_DNA"/>
</dbReference>
<accession>A0ABP0URT0</accession>
<dbReference type="PANTHER" id="PTHR44094">
    <property type="entry name" value="DNAJ HEAT SHOCK N-TERMINAL DOMAIN-CONTAINING PROTEIN"/>
    <property type="match status" value="1"/>
</dbReference>
<dbReference type="PANTHER" id="PTHR44094:SF8">
    <property type="entry name" value="DNAJ HEAT SHOCK N-TERMINAL DOMAIN-CONTAINING PROTEIN-RELATED"/>
    <property type="match status" value="1"/>
</dbReference>
<evidence type="ECO:0000256" key="1">
    <source>
        <dbReference type="SAM" id="MobiDB-lite"/>
    </source>
</evidence>
<dbReference type="InterPro" id="IPR018253">
    <property type="entry name" value="DnaJ_domain_CS"/>
</dbReference>
<proteinExistence type="predicted"/>
<organism evidence="3 4">
    <name type="scientific">Sphagnum troendelagicum</name>
    <dbReference type="NCBI Taxonomy" id="128251"/>
    <lineage>
        <taxon>Eukaryota</taxon>
        <taxon>Viridiplantae</taxon>
        <taxon>Streptophyta</taxon>
        <taxon>Embryophyta</taxon>
        <taxon>Bryophyta</taxon>
        <taxon>Sphagnophytina</taxon>
        <taxon>Sphagnopsida</taxon>
        <taxon>Sphagnales</taxon>
        <taxon>Sphagnaceae</taxon>
        <taxon>Sphagnum</taxon>
    </lineage>
</organism>
<dbReference type="SUPFAM" id="SSF46565">
    <property type="entry name" value="Chaperone J-domain"/>
    <property type="match status" value="1"/>
</dbReference>
<protein>
    <recommendedName>
        <fullName evidence="2">J domain-containing protein</fullName>
    </recommendedName>
</protein>
<dbReference type="Proteomes" id="UP001497512">
    <property type="component" value="Chromosome 6"/>
</dbReference>
<dbReference type="InterPro" id="IPR001623">
    <property type="entry name" value="DnaJ_domain"/>
</dbReference>
<dbReference type="SMART" id="SM00271">
    <property type="entry name" value="DnaJ"/>
    <property type="match status" value="1"/>
</dbReference>
<dbReference type="PROSITE" id="PS50076">
    <property type="entry name" value="DNAJ_2"/>
    <property type="match status" value="1"/>
</dbReference>
<evidence type="ECO:0000259" key="2">
    <source>
        <dbReference type="PROSITE" id="PS50076"/>
    </source>
</evidence>
<dbReference type="Pfam" id="PF00226">
    <property type="entry name" value="DnaJ"/>
    <property type="match status" value="1"/>
</dbReference>
<keyword evidence="4" id="KW-1185">Reference proteome</keyword>
<dbReference type="PRINTS" id="PR00625">
    <property type="entry name" value="JDOMAIN"/>
</dbReference>
<dbReference type="Gene3D" id="1.10.287.110">
    <property type="entry name" value="DnaJ domain"/>
    <property type="match status" value="1"/>
</dbReference>
<dbReference type="Pfam" id="PF14308">
    <property type="entry name" value="DnaJ-X"/>
    <property type="match status" value="1"/>
</dbReference>
<feature type="domain" description="J" evidence="2">
    <location>
        <begin position="6"/>
        <end position="71"/>
    </location>
</feature>
<feature type="compositionally biased region" description="Polar residues" evidence="1">
    <location>
        <begin position="343"/>
        <end position="354"/>
    </location>
</feature>
<sequence length="354" mass="39297">MVKETEYYEVLGVAPDATAADIKKAYYIKARKVHPDKNPDDPAAAHNFQVLGEAYQVLSDPQQRDAYDKYGKQSVSTDLMVDPAAVFGMLFGSDAFEDYVGQLAMASVFGMEAGADGQPMDMKEVQGKLKNAQKEREQKLVELLLVRLDPYVKGDKEGFTQWATAEARQLAEAAFGEAMLHTIGYIYARQAAREMGKKILFLGVPFLTEWVRDKGHFIRSQVTAAAGAIQLMQMQEDIRKKQLEAGGDDGEVSLESYLESKQQVMLGSLWKLNIADIELTLSHVCQSVLHSPGVKKDELRQRAKALKRLGTIFQGAKARFRRNNSLRHASNESQSDSDDSVPQRIQGSKSTPSS</sequence>